<comment type="subcellular location">
    <subcellularLocation>
        <location evidence="1">Cell membrane</location>
        <topology evidence="1">Multi-pass membrane protein</topology>
    </subcellularLocation>
</comment>
<feature type="transmembrane region" description="Helical" evidence="6">
    <location>
        <begin position="160"/>
        <end position="181"/>
    </location>
</feature>
<evidence type="ECO:0000256" key="6">
    <source>
        <dbReference type="SAM" id="Phobius"/>
    </source>
</evidence>
<feature type="domain" description="Major facilitator superfamily (MFS) profile" evidence="7">
    <location>
        <begin position="265"/>
        <end position="458"/>
    </location>
</feature>
<name>A0A853ENP5_9MICO</name>
<evidence type="ECO:0000256" key="2">
    <source>
        <dbReference type="ARBA" id="ARBA00022692"/>
    </source>
</evidence>
<proteinExistence type="predicted"/>
<reference evidence="8 9" key="1">
    <citation type="submission" date="2020-07" db="EMBL/GenBank/DDBJ databases">
        <title>MOT database genomes.</title>
        <authorList>
            <person name="Joseph S."/>
            <person name="Aduse-Opoku J."/>
            <person name="Hashim A."/>
            <person name="Wade W."/>
            <person name="Curtis M."/>
        </authorList>
    </citation>
    <scope>NUCLEOTIDE SEQUENCE [LARGE SCALE GENOMIC DNA]</scope>
    <source>
        <strain evidence="8 9">DSM 100099</strain>
    </source>
</reference>
<dbReference type="InterPro" id="IPR011701">
    <property type="entry name" value="MFS"/>
</dbReference>
<evidence type="ECO:0000256" key="3">
    <source>
        <dbReference type="ARBA" id="ARBA00022989"/>
    </source>
</evidence>
<evidence type="ECO:0000256" key="1">
    <source>
        <dbReference type="ARBA" id="ARBA00004651"/>
    </source>
</evidence>
<dbReference type="EMBL" id="JACBYE010000001">
    <property type="protein sequence ID" value="NYS92106.1"/>
    <property type="molecule type" value="Genomic_DNA"/>
</dbReference>
<feature type="transmembrane region" description="Helical" evidence="6">
    <location>
        <begin position="304"/>
        <end position="323"/>
    </location>
</feature>
<dbReference type="PANTHER" id="PTHR23542">
    <property type="match status" value="1"/>
</dbReference>
<feature type="transmembrane region" description="Helical" evidence="6">
    <location>
        <begin position="137"/>
        <end position="154"/>
    </location>
</feature>
<feature type="transmembrane region" description="Helical" evidence="6">
    <location>
        <begin position="202"/>
        <end position="219"/>
    </location>
</feature>
<dbReference type="SUPFAM" id="SSF103473">
    <property type="entry name" value="MFS general substrate transporter"/>
    <property type="match status" value="1"/>
</dbReference>
<dbReference type="Pfam" id="PF07690">
    <property type="entry name" value="MFS_1"/>
    <property type="match status" value="2"/>
</dbReference>
<dbReference type="InterPro" id="IPR020846">
    <property type="entry name" value="MFS_dom"/>
</dbReference>
<accession>A0A853ENP5</accession>
<dbReference type="InterPro" id="IPR036259">
    <property type="entry name" value="MFS_trans_sf"/>
</dbReference>
<protein>
    <submittedName>
        <fullName evidence="8">MFS transporter</fullName>
    </submittedName>
</protein>
<feature type="transmembrane region" description="Helical" evidence="6">
    <location>
        <begin position="392"/>
        <end position="415"/>
    </location>
</feature>
<comment type="caution">
    <text evidence="8">The sequence shown here is derived from an EMBL/GenBank/DDBJ whole genome shotgun (WGS) entry which is preliminary data.</text>
</comment>
<dbReference type="GO" id="GO:0022857">
    <property type="term" value="F:transmembrane transporter activity"/>
    <property type="evidence" value="ECO:0007669"/>
    <property type="project" value="InterPro"/>
</dbReference>
<evidence type="ECO:0000313" key="8">
    <source>
        <dbReference type="EMBL" id="NYS92106.1"/>
    </source>
</evidence>
<keyword evidence="4 6" id="KW-0472">Membrane</keyword>
<dbReference type="PROSITE" id="PS50850">
    <property type="entry name" value="MFS"/>
    <property type="match status" value="1"/>
</dbReference>
<evidence type="ECO:0000259" key="7">
    <source>
        <dbReference type="PROSITE" id="PS50850"/>
    </source>
</evidence>
<feature type="transmembrane region" description="Helical" evidence="6">
    <location>
        <begin position="225"/>
        <end position="243"/>
    </location>
</feature>
<dbReference type="GO" id="GO:0005886">
    <property type="term" value="C:plasma membrane"/>
    <property type="evidence" value="ECO:0007669"/>
    <property type="project" value="UniProtKB-SubCell"/>
</dbReference>
<feature type="transmembrane region" description="Helical" evidence="6">
    <location>
        <begin position="335"/>
        <end position="352"/>
    </location>
</feature>
<feature type="transmembrane region" description="Helical" evidence="6">
    <location>
        <begin position="421"/>
        <end position="442"/>
    </location>
</feature>
<keyword evidence="2 6" id="KW-0812">Transmembrane</keyword>
<dbReference type="Gene3D" id="1.20.1250.20">
    <property type="entry name" value="MFS general substrate transporter like domains"/>
    <property type="match status" value="1"/>
</dbReference>
<feature type="transmembrane region" description="Helical" evidence="6">
    <location>
        <begin position="358"/>
        <end position="380"/>
    </location>
</feature>
<dbReference type="Proteomes" id="UP000561011">
    <property type="component" value="Unassembled WGS sequence"/>
</dbReference>
<evidence type="ECO:0000256" key="5">
    <source>
        <dbReference type="SAM" id="MobiDB-lite"/>
    </source>
</evidence>
<dbReference type="AlphaFoldDB" id="A0A853ENP5"/>
<feature type="compositionally biased region" description="Basic residues" evidence="5">
    <location>
        <begin position="15"/>
        <end position="28"/>
    </location>
</feature>
<organism evidence="8 9">
    <name type="scientific">Sanguibacter inulinus</name>
    <dbReference type="NCBI Taxonomy" id="60922"/>
    <lineage>
        <taxon>Bacteria</taxon>
        <taxon>Bacillati</taxon>
        <taxon>Actinomycetota</taxon>
        <taxon>Actinomycetes</taxon>
        <taxon>Micrococcales</taxon>
        <taxon>Sanguibacteraceae</taxon>
        <taxon>Sanguibacter</taxon>
    </lineage>
</organism>
<keyword evidence="9" id="KW-1185">Reference proteome</keyword>
<dbReference type="PANTHER" id="PTHR23542:SF1">
    <property type="entry name" value="MAJOR FACILITATOR SUPERFAMILY (MFS) PROFILE DOMAIN-CONTAINING PROTEIN"/>
    <property type="match status" value="1"/>
</dbReference>
<evidence type="ECO:0000313" key="9">
    <source>
        <dbReference type="Proteomes" id="UP000561011"/>
    </source>
</evidence>
<keyword evidence="3 6" id="KW-1133">Transmembrane helix</keyword>
<gene>
    <name evidence="8" type="ORF">HZZ10_00940</name>
</gene>
<feature type="transmembrane region" description="Helical" evidence="6">
    <location>
        <begin position="264"/>
        <end position="284"/>
    </location>
</feature>
<evidence type="ECO:0000256" key="4">
    <source>
        <dbReference type="ARBA" id="ARBA00023136"/>
    </source>
</evidence>
<sequence>MRSPPELVRQTRASLRARPRGRRSRNRSRAAPDERLGDVPDEPGTTPEPAPAKDSRNPYGALLAIPGTKQFSGSGALARLPMSMVGIGIVLMIQQTTGSYGLAGRVSAAYIVAQAICSPQIAKLVDRKGQARVMRPMFVVTSLSLLGLILSTALGAPEAFLYLFAVLTGASVGSVGSMVRARWSNLLADPRKLHSAYSFESAVDELCFVVGPMLATILATSVAPTAGLIVPLVAVVVGGFWFLSLRETEPPVSIPVEGVKNRSVLLNGGMLAVIAVFIGMGAVFGATDVATIAFAKEAGHEAMAGVILGVFAAGSLISGLLYGAKHWLSPLWKRFAVGMLALAVGVTLFFFVTSLPILAAVMFVAGFAISPTLINGNNLVQLLVPPSQLTEGLTWVGTALGVGVSVGTSVAGARIDEAGSHAGFTVVVVAAGIAVLVMLASLTTLRSRTAGSTVTEGH</sequence>
<feature type="region of interest" description="Disordered" evidence="5">
    <location>
        <begin position="1"/>
        <end position="59"/>
    </location>
</feature>